<evidence type="ECO:0000313" key="4">
    <source>
        <dbReference type="Proteomes" id="UP000447876"/>
    </source>
</evidence>
<dbReference type="InterPro" id="IPR000595">
    <property type="entry name" value="cNMP-bd_dom"/>
</dbReference>
<dbReference type="RefSeq" id="WP_155613071.1">
    <property type="nucleotide sequence ID" value="NZ_WNZW01000015.1"/>
</dbReference>
<evidence type="ECO:0000256" key="1">
    <source>
        <dbReference type="ARBA" id="ARBA00023159"/>
    </source>
</evidence>
<dbReference type="Proteomes" id="UP000447876">
    <property type="component" value="Unassembled WGS sequence"/>
</dbReference>
<dbReference type="CDD" id="cd00038">
    <property type="entry name" value="CAP_ED"/>
    <property type="match status" value="1"/>
</dbReference>
<accession>A0A7X3CQZ0</accession>
<dbReference type="Pfam" id="PF00027">
    <property type="entry name" value="cNMP_binding"/>
    <property type="match status" value="1"/>
</dbReference>
<dbReference type="OrthoDB" id="9798104at2"/>
<dbReference type="Gene3D" id="2.60.120.10">
    <property type="entry name" value="Jelly Rolls"/>
    <property type="match status" value="1"/>
</dbReference>
<proteinExistence type="predicted"/>
<dbReference type="InterPro" id="IPR014710">
    <property type="entry name" value="RmlC-like_jellyroll"/>
</dbReference>
<protein>
    <submittedName>
        <fullName evidence="3">Cyclic nucleotide-binding domain-containing protein</fullName>
    </submittedName>
</protein>
<feature type="domain" description="Cyclic nucleotide-binding" evidence="2">
    <location>
        <begin position="11"/>
        <end position="57"/>
    </location>
</feature>
<comment type="caution">
    <text evidence="3">The sequence shown here is derived from an EMBL/GenBank/DDBJ whole genome shotgun (WGS) entry which is preliminary data.</text>
</comment>
<dbReference type="InterPro" id="IPR018490">
    <property type="entry name" value="cNMP-bd_dom_sf"/>
</dbReference>
<evidence type="ECO:0000259" key="2">
    <source>
        <dbReference type="PROSITE" id="PS50042"/>
    </source>
</evidence>
<dbReference type="EMBL" id="WNZW01000015">
    <property type="protein sequence ID" value="MUG47697.1"/>
    <property type="molecule type" value="Genomic_DNA"/>
</dbReference>
<dbReference type="PROSITE" id="PS50042">
    <property type="entry name" value="CNMP_BINDING_3"/>
    <property type="match status" value="1"/>
</dbReference>
<reference evidence="3 4" key="1">
    <citation type="submission" date="2019-11" db="EMBL/GenBank/DDBJ databases">
        <title>Draft genome sequences of five Paenibacillus species of dairy origin.</title>
        <authorList>
            <person name="Olajide A.M."/>
            <person name="Chen S."/>
            <person name="Lapointe G."/>
        </authorList>
    </citation>
    <scope>NUCLEOTIDE SEQUENCE [LARGE SCALE GENOMIC DNA]</scope>
    <source>
        <strain evidence="3 4">12CR55</strain>
    </source>
</reference>
<sequence>MKDILYKYISRWTSLNEEDQQAIMNEICTEEFSKGTVIFHQGDIPTACYFILKGCVRQYSLDEEGREVTSNFYTEEQAIAIFNYHKPDKSSDYTFVCVEDSVMVVGDLDKEQDMYDKHPQLELMTRRMIEENFSEVQEEFAAFIASSPEERFKTLLMKRPSLIDRVPQHQLASYLGITPESLSRIKKRILGISMKTPPKFK</sequence>
<dbReference type="SMART" id="SM00100">
    <property type="entry name" value="cNMP"/>
    <property type="match status" value="1"/>
</dbReference>
<dbReference type="SUPFAM" id="SSF51206">
    <property type="entry name" value="cAMP-binding domain-like"/>
    <property type="match status" value="1"/>
</dbReference>
<name>A0A7X3CQZ0_9BACL</name>
<gene>
    <name evidence="3" type="ORF">GNP95_22350</name>
</gene>
<organism evidence="3 4">
    <name type="scientific">Paenibacillus woosongensis</name>
    <dbReference type="NCBI Taxonomy" id="307580"/>
    <lineage>
        <taxon>Bacteria</taxon>
        <taxon>Bacillati</taxon>
        <taxon>Bacillota</taxon>
        <taxon>Bacilli</taxon>
        <taxon>Bacillales</taxon>
        <taxon>Paenibacillaceae</taxon>
        <taxon>Paenibacillus</taxon>
    </lineage>
</organism>
<evidence type="ECO:0000313" key="3">
    <source>
        <dbReference type="EMBL" id="MUG47697.1"/>
    </source>
</evidence>
<dbReference type="AlphaFoldDB" id="A0A7X3CQZ0"/>
<keyword evidence="1" id="KW-0010">Activator</keyword>